<dbReference type="Proteomes" id="UP001454036">
    <property type="component" value="Unassembled WGS sequence"/>
</dbReference>
<dbReference type="InterPro" id="IPR001680">
    <property type="entry name" value="WD40_rpt"/>
</dbReference>
<dbReference type="EMBL" id="BAABME010004985">
    <property type="protein sequence ID" value="GAA0164233.1"/>
    <property type="molecule type" value="Genomic_DNA"/>
</dbReference>
<sequence length="218" mass="23908">MVLHPAVLGLGSSDNALQMHPAPVTCLTFVDDQVVASGSSLGNVSVTDLSTGQQVATMRSRNLADIRTLCLHHSSKLLFAASTSGHVSCLDLRKLRSLWETRVSSNVIYSMNHLQNDSSLLVTGGIDGVIRTLDQNNGEVTSRCIMDESTAVPYSSTDKFGLIGRRKGRRLPEDARLDLMPKTSRPLITCLAVGMQKIVTTHNEKYIRVWRFGNEKEI</sequence>
<reference evidence="3 4" key="1">
    <citation type="submission" date="2024-01" db="EMBL/GenBank/DDBJ databases">
        <title>The complete chloroplast genome sequence of Lithospermum erythrorhizon: insights into the phylogenetic relationship among Boraginaceae species and the maternal lineages of purple gromwells.</title>
        <authorList>
            <person name="Okada T."/>
            <person name="Watanabe K."/>
        </authorList>
    </citation>
    <scope>NUCLEOTIDE SEQUENCE [LARGE SCALE GENOMIC DNA]</scope>
</reference>
<keyword evidence="4" id="KW-1185">Reference proteome</keyword>
<dbReference type="InterPro" id="IPR015943">
    <property type="entry name" value="WD40/YVTN_repeat-like_dom_sf"/>
</dbReference>
<keyword evidence="2" id="KW-0677">Repeat</keyword>
<name>A0AAV3QM83_LITER</name>
<organism evidence="3 4">
    <name type="scientific">Lithospermum erythrorhizon</name>
    <name type="common">Purple gromwell</name>
    <name type="synonym">Lithospermum officinale var. erythrorhizon</name>
    <dbReference type="NCBI Taxonomy" id="34254"/>
    <lineage>
        <taxon>Eukaryota</taxon>
        <taxon>Viridiplantae</taxon>
        <taxon>Streptophyta</taxon>
        <taxon>Embryophyta</taxon>
        <taxon>Tracheophyta</taxon>
        <taxon>Spermatophyta</taxon>
        <taxon>Magnoliopsida</taxon>
        <taxon>eudicotyledons</taxon>
        <taxon>Gunneridae</taxon>
        <taxon>Pentapetalae</taxon>
        <taxon>asterids</taxon>
        <taxon>lamiids</taxon>
        <taxon>Boraginales</taxon>
        <taxon>Boraginaceae</taxon>
        <taxon>Boraginoideae</taxon>
        <taxon>Lithospermeae</taxon>
        <taxon>Lithospermum</taxon>
    </lineage>
</organism>
<dbReference type="InterPro" id="IPR050505">
    <property type="entry name" value="WDR55/POC1"/>
</dbReference>
<dbReference type="PANTHER" id="PTHR44019:SF23">
    <property type="entry name" value="F-BOX DOMAIN-CONTAINING PROTEIN"/>
    <property type="match status" value="1"/>
</dbReference>
<evidence type="ECO:0000256" key="2">
    <source>
        <dbReference type="ARBA" id="ARBA00022737"/>
    </source>
</evidence>
<comment type="caution">
    <text evidence="3">The sequence shown here is derived from an EMBL/GenBank/DDBJ whole genome shotgun (WGS) entry which is preliminary data.</text>
</comment>
<evidence type="ECO:0000313" key="3">
    <source>
        <dbReference type="EMBL" id="GAA0164233.1"/>
    </source>
</evidence>
<keyword evidence="1" id="KW-0853">WD repeat</keyword>
<dbReference type="SMART" id="SM00320">
    <property type="entry name" value="WD40"/>
    <property type="match status" value="3"/>
</dbReference>
<gene>
    <name evidence="3" type="ORF">LIER_19921</name>
</gene>
<dbReference type="SUPFAM" id="SSF50978">
    <property type="entry name" value="WD40 repeat-like"/>
    <property type="match status" value="1"/>
</dbReference>
<protein>
    <submittedName>
        <fullName evidence="3">Uncharacterized protein</fullName>
    </submittedName>
</protein>
<dbReference type="AlphaFoldDB" id="A0AAV3QM83"/>
<evidence type="ECO:0000256" key="1">
    <source>
        <dbReference type="ARBA" id="ARBA00022574"/>
    </source>
</evidence>
<accession>A0AAV3QM83</accession>
<evidence type="ECO:0000313" key="4">
    <source>
        <dbReference type="Proteomes" id="UP001454036"/>
    </source>
</evidence>
<dbReference type="Gene3D" id="2.130.10.10">
    <property type="entry name" value="YVTN repeat-like/Quinoprotein amine dehydrogenase"/>
    <property type="match status" value="1"/>
</dbReference>
<dbReference type="InterPro" id="IPR036322">
    <property type="entry name" value="WD40_repeat_dom_sf"/>
</dbReference>
<dbReference type="PANTHER" id="PTHR44019">
    <property type="entry name" value="WD REPEAT-CONTAINING PROTEIN 55"/>
    <property type="match status" value="1"/>
</dbReference>
<proteinExistence type="predicted"/>